<dbReference type="SUPFAM" id="SSF109604">
    <property type="entry name" value="HD-domain/PDEase-like"/>
    <property type="match status" value="1"/>
</dbReference>
<sequence length="89" mass="10441">MLYLTSLLPADIGREIFLLFNEYADQKTNEAKLIIDLDIFDMLLQAQFCRNYLIFIVYFDNGLNQLMECQSYGKQFQLPSDSNLNTMIK</sequence>
<dbReference type="Proteomes" id="UP000663864">
    <property type="component" value="Unassembled WGS sequence"/>
</dbReference>
<organism evidence="2 3">
    <name type="scientific">Rotaria sordida</name>
    <dbReference type="NCBI Taxonomy" id="392033"/>
    <lineage>
        <taxon>Eukaryota</taxon>
        <taxon>Metazoa</taxon>
        <taxon>Spiralia</taxon>
        <taxon>Gnathifera</taxon>
        <taxon>Rotifera</taxon>
        <taxon>Eurotatoria</taxon>
        <taxon>Bdelloidea</taxon>
        <taxon>Philodinida</taxon>
        <taxon>Philodinidae</taxon>
        <taxon>Rotaria</taxon>
    </lineage>
</organism>
<dbReference type="Pfam" id="PF13023">
    <property type="entry name" value="HD_3"/>
    <property type="match status" value="1"/>
</dbReference>
<dbReference type="EMBL" id="CAJNOT010006126">
    <property type="protein sequence ID" value="CAF1482763.1"/>
    <property type="molecule type" value="Genomic_DNA"/>
</dbReference>
<dbReference type="AlphaFoldDB" id="A0A815RUP9"/>
<dbReference type="Gene3D" id="1.10.3210.10">
    <property type="entry name" value="Hypothetical protein af1432"/>
    <property type="match status" value="1"/>
</dbReference>
<feature type="domain" description="HD" evidence="1">
    <location>
        <begin position="2"/>
        <end position="47"/>
    </location>
</feature>
<evidence type="ECO:0000313" key="2">
    <source>
        <dbReference type="EMBL" id="CAF1482763.1"/>
    </source>
</evidence>
<gene>
    <name evidence="2" type="ORF">ZHD862_LOCUS36637</name>
</gene>
<dbReference type="InterPro" id="IPR006674">
    <property type="entry name" value="HD_domain"/>
</dbReference>
<evidence type="ECO:0000313" key="3">
    <source>
        <dbReference type="Proteomes" id="UP000663864"/>
    </source>
</evidence>
<reference evidence="2" key="1">
    <citation type="submission" date="2021-02" db="EMBL/GenBank/DDBJ databases">
        <authorList>
            <person name="Nowell W R."/>
        </authorList>
    </citation>
    <scope>NUCLEOTIDE SEQUENCE</scope>
</reference>
<protein>
    <recommendedName>
        <fullName evidence="1">HD domain-containing protein</fullName>
    </recommendedName>
</protein>
<accession>A0A815RUP9</accession>
<comment type="caution">
    <text evidence="2">The sequence shown here is derived from an EMBL/GenBank/DDBJ whole genome shotgun (WGS) entry which is preliminary data.</text>
</comment>
<name>A0A815RUP9_9BILA</name>
<proteinExistence type="predicted"/>
<evidence type="ECO:0000259" key="1">
    <source>
        <dbReference type="Pfam" id="PF13023"/>
    </source>
</evidence>
<feature type="non-terminal residue" evidence="2">
    <location>
        <position position="1"/>
    </location>
</feature>